<proteinExistence type="predicted"/>
<protein>
    <submittedName>
        <fullName evidence="2">Uncharacterized protein</fullName>
    </submittedName>
</protein>
<accession>A0ABN1L8I9</accession>
<name>A0ABN1L8I9_9GAMM</name>
<dbReference type="EMBL" id="BAAAFA010000008">
    <property type="protein sequence ID" value="GAA0819705.1"/>
    <property type="molecule type" value="Genomic_DNA"/>
</dbReference>
<feature type="signal peptide" evidence="1">
    <location>
        <begin position="1"/>
        <end position="20"/>
    </location>
</feature>
<dbReference type="RefSeq" id="WP_215979068.1">
    <property type="nucleotide sequence ID" value="NZ_BAAAFA010000008.1"/>
</dbReference>
<feature type="chain" id="PRO_5045392146" evidence="1">
    <location>
        <begin position="21"/>
        <end position="244"/>
    </location>
</feature>
<reference evidence="2 3" key="1">
    <citation type="journal article" date="2019" name="Int. J. Syst. Evol. Microbiol.">
        <title>The Global Catalogue of Microorganisms (GCM) 10K type strain sequencing project: providing services to taxonomists for standard genome sequencing and annotation.</title>
        <authorList>
            <consortium name="The Broad Institute Genomics Platform"/>
            <consortium name="The Broad Institute Genome Sequencing Center for Infectious Disease"/>
            <person name="Wu L."/>
            <person name="Ma J."/>
        </authorList>
    </citation>
    <scope>NUCLEOTIDE SEQUENCE [LARGE SCALE GENOMIC DNA]</scope>
    <source>
        <strain evidence="2 3">JCM 15608</strain>
    </source>
</reference>
<evidence type="ECO:0000313" key="3">
    <source>
        <dbReference type="Proteomes" id="UP001500021"/>
    </source>
</evidence>
<organism evidence="2 3">
    <name type="scientific">Colwellia asteriadis</name>
    <dbReference type="NCBI Taxonomy" id="517723"/>
    <lineage>
        <taxon>Bacteria</taxon>
        <taxon>Pseudomonadati</taxon>
        <taxon>Pseudomonadota</taxon>
        <taxon>Gammaproteobacteria</taxon>
        <taxon>Alteromonadales</taxon>
        <taxon>Colwelliaceae</taxon>
        <taxon>Colwellia</taxon>
    </lineage>
</organism>
<keyword evidence="3" id="KW-1185">Reference proteome</keyword>
<sequence length="244" mass="26814">MRKKQTYLITAVTLSTCLLGAIYLSSTDESNNASTAKQITPKLDNTIEHKELATQPSAMPLKDNTSTNHFATKTMEESTLPAENKEDFLGISRRSEVAEKVLTDAGVIPADLDKAEFIEFDLNALKALKAGESFDLEIPQTNEIFTAEVTNVEVFDNGDKHIIGNIIGLDDSLHNTIITVGKDALYGQFTTVSGNWVFESKDQYGWIAAKRDLYRSHVEFEAVESAASNTTTTGSKDIFAPKKL</sequence>
<evidence type="ECO:0000313" key="2">
    <source>
        <dbReference type="EMBL" id="GAA0819705.1"/>
    </source>
</evidence>
<comment type="caution">
    <text evidence="2">The sequence shown here is derived from an EMBL/GenBank/DDBJ whole genome shotgun (WGS) entry which is preliminary data.</text>
</comment>
<dbReference type="Proteomes" id="UP001500021">
    <property type="component" value="Unassembled WGS sequence"/>
</dbReference>
<keyword evidence="1" id="KW-0732">Signal</keyword>
<gene>
    <name evidence="2" type="ORF">GCM10009111_24100</name>
</gene>
<evidence type="ECO:0000256" key="1">
    <source>
        <dbReference type="SAM" id="SignalP"/>
    </source>
</evidence>